<gene>
    <name evidence="4" type="ORF">UFOVP242_21</name>
</gene>
<feature type="domain" description="Sliding clamp C-terminal" evidence="3">
    <location>
        <begin position="114"/>
        <end position="218"/>
    </location>
</feature>
<proteinExistence type="inferred from homology"/>
<keyword evidence="1" id="KW-1194">Viral DNA replication</keyword>
<keyword evidence="1" id="KW-0235">DNA replication</keyword>
<evidence type="ECO:0000256" key="1">
    <source>
        <dbReference type="HAMAP-Rule" id="MF_04161"/>
    </source>
</evidence>
<reference evidence="4" key="1">
    <citation type="submission" date="2020-05" db="EMBL/GenBank/DDBJ databases">
        <authorList>
            <person name="Chiriac C."/>
            <person name="Salcher M."/>
            <person name="Ghai R."/>
            <person name="Kavagutti S V."/>
        </authorList>
    </citation>
    <scope>NUCLEOTIDE SEQUENCE</scope>
</reference>
<dbReference type="EMBL" id="LR798294">
    <property type="protein sequence ID" value="CAB5221681.1"/>
    <property type="molecule type" value="Genomic_DNA"/>
</dbReference>
<dbReference type="GO" id="GO:0006260">
    <property type="term" value="P:DNA replication"/>
    <property type="evidence" value="ECO:0007669"/>
    <property type="project" value="UniProtKB-KW"/>
</dbReference>
<dbReference type="Pfam" id="PF02916">
    <property type="entry name" value="DNA_PPF"/>
    <property type="match status" value="1"/>
</dbReference>
<comment type="subunit">
    <text evidence="1">Homotrimer. Interacts with the viral DNA polymerase; this interaction constitutes the polymerase holoenzyme. Interacts with the sliding-clamp-loader; this interaction allows the sliding-clamp-loader to open the sliding clamp. Interacts with the viral DNA ligase. Part of the replicase complex that includes the DNA polymerase, the polymerase clamp, the clamp loader complex, the single-stranded DNA binding protein, the primase, the helicase and the helicase assembly factor. Interacts with the viral RNA polymerase (RNAP). Part of the transcription activation complex containing host RNAP, the viral RNA polymerase sigma-like factor, the late transcription coactivator, and the sliding clamp.</text>
</comment>
<evidence type="ECO:0000259" key="2">
    <source>
        <dbReference type="Pfam" id="PF02916"/>
    </source>
</evidence>
<dbReference type="InterPro" id="IPR015200">
    <property type="entry name" value="Sliding_clamp_C"/>
</dbReference>
<dbReference type="InterPro" id="IPR046389">
    <property type="entry name" value="Sliding_clamp_T4"/>
</dbReference>
<dbReference type="Pfam" id="PF09116">
    <property type="entry name" value="gp45-slide_C"/>
    <property type="match status" value="1"/>
</dbReference>
<feature type="domain" description="DNA polymerase processivity factor" evidence="2">
    <location>
        <begin position="2"/>
        <end position="68"/>
    </location>
</feature>
<sequence>MKFGSDTISLLKNFASINTNIVFKEGDAVSTISNAKNIFAKATIKETIPKEFAIYDLNSLLAMWTLAEGQEIDFGDKCVGITSPAGKFEYYYSNPEIVTAAPTNEIQHVDVYKFKVTAEDIQMIMKAAAITGAPTISVTCKNQSVTLSVSDRKNDTASNFKKNLGTSFDDFDVFIAVENLKVIPDAYDITVAKTPNGKAKFLHFKHESRQLQYWIAAEPGSVV</sequence>
<dbReference type="GO" id="GO:0039693">
    <property type="term" value="P:viral DNA genome replication"/>
    <property type="evidence" value="ECO:0007669"/>
    <property type="project" value="UniProtKB-UniRule"/>
</dbReference>
<evidence type="ECO:0000313" key="4">
    <source>
        <dbReference type="EMBL" id="CAB5221681.1"/>
    </source>
</evidence>
<keyword evidence="1" id="KW-1195">Viral transcription</keyword>
<dbReference type="InterPro" id="IPR004190">
    <property type="entry name" value="DNA_pol_proc_fac"/>
</dbReference>
<dbReference type="InterPro" id="IPR046938">
    <property type="entry name" value="DNA_clamp_sf"/>
</dbReference>
<dbReference type="GO" id="GO:0030337">
    <property type="term" value="F:DNA polymerase processivity factor activity"/>
    <property type="evidence" value="ECO:0007669"/>
    <property type="project" value="UniProtKB-UniRule"/>
</dbReference>
<name>A0A6J7WUM1_9CAUD</name>
<dbReference type="GO" id="GO:0019083">
    <property type="term" value="P:viral transcription"/>
    <property type="evidence" value="ECO:0007669"/>
    <property type="project" value="UniProtKB-UniRule"/>
</dbReference>
<accession>A0A6J7WUM1</accession>
<dbReference type="SUPFAM" id="SSF55979">
    <property type="entry name" value="DNA clamp"/>
    <property type="match status" value="2"/>
</dbReference>
<organism evidence="4">
    <name type="scientific">uncultured Caudovirales phage</name>
    <dbReference type="NCBI Taxonomy" id="2100421"/>
    <lineage>
        <taxon>Viruses</taxon>
        <taxon>Duplodnaviria</taxon>
        <taxon>Heunggongvirae</taxon>
        <taxon>Uroviricota</taxon>
        <taxon>Caudoviricetes</taxon>
        <taxon>Peduoviridae</taxon>
        <taxon>Maltschvirus</taxon>
        <taxon>Maltschvirus maltsch</taxon>
    </lineage>
</organism>
<evidence type="ECO:0000259" key="3">
    <source>
        <dbReference type="Pfam" id="PF09116"/>
    </source>
</evidence>
<protein>
    <recommendedName>
        <fullName evidence="1">Sliding clamp</fullName>
    </recommendedName>
    <alternativeName>
        <fullName evidence="1">DNA polymerase accessory protein Gp45</fullName>
    </alternativeName>
    <alternativeName>
        <fullName evidence="1">DNA polymerase clamp</fullName>
    </alternativeName>
</protein>
<dbReference type="HAMAP" id="MF_04161">
    <property type="entry name" value="Sliding_clamp_T4"/>
    <property type="match status" value="1"/>
</dbReference>
<comment type="similarity">
    <text evidence="1">Belongs to the Tevenvirinae sliding clamp family.</text>
</comment>
<dbReference type="Gene3D" id="3.70.10.10">
    <property type="match status" value="1"/>
</dbReference>
<comment type="function">
    <text evidence="1">Sliding clamp that encircles the genomic DNA and links the DNA polymerase to the template to control the processivity of DNA synthesis. Responsible for tethering the catalytic subunit of DNA polymerase to DNA during high-speed replication. Interaction with the sliding-clamp-loader opens the sliding clamp so that it can be loaded around the DNA template. During transcription, encircles the DNA and tethers host RNA polymerase (RNAP) to it.</text>
</comment>